<reference evidence="7 8" key="1">
    <citation type="submission" date="2024-04" db="EMBL/GenBank/DDBJ databases">
        <title>Tritrichomonas musculus Genome.</title>
        <authorList>
            <person name="Alves-Ferreira E."/>
            <person name="Grigg M."/>
            <person name="Lorenzi H."/>
            <person name="Galac M."/>
        </authorList>
    </citation>
    <scope>NUCLEOTIDE SEQUENCE [LARGE SCALE GENOMIC DNA]</scope>
    <source>
        <strain evidence="7 8">EAF2021</strain>
    </source>
</reference>
<dbReference type="PANTHER" id="PTHR28128:SF1">
    <property type="entry name" value="GOLGI APPARATUS MEMBRANE PROTEIN TVP15"/>
    <property type="match status" value="1"/>
</dbReference>
<keyword evidence="8" id="KW-1185">Reference proteome</keyword>
<evidence type="ECO:0008006" key="9">
    <source>
        <dbReference type="Google" id="ProtNLM"/>
    </source>
</evidence>
<dbReference type="Pfam" id="PF08507">
    <property type="entry name" value="COPI_assoc"/>
    <property type="match status" value="1"/>
</dbReference>
<dbReference type="EMBL" id="JAPFFF010000054">
    <property type="protein sequence ID" value="KAK8838701.1"/>
    <property type="molecule type" value="Genomic_DNA"/>
</dbReference>
<feature type="region of interest" description="Disordered" evidence="5">
    <location>
        <begin position="138"/>
        <end position="158"/>
    </location>
</feature>
<gene>
    <name evidence="7" type="ORF">M9Y10_032740</name>
</gene>
<evidence type="ECO:0000256" key="4">
    <source>
        <dbReference type="ARBA" id="ARBA00023136"/>
    </source>
</evidence>
<evidence type="ECO:0000313" key="7">
    <source>
        <dbReference type="EMBL" id="KAK8838701.1"/>
    </source>
</evidence>
<protein>
    <recommendedName>
        <fullName evidence="9">COPI associated protein</fullName>
    </recommendedName>
</protein>
<keyword evidence="3 6" id="KW-1133">Transmembrane helix</keyword>
<accession>A0ABR2GYK0</accession>
<dbReference type="Proteomes" id="UP001470230">
    <property type="component" value="Unassembled WGS sequence"/>
</dbReference>
<dbReference type="InterPro" id="IPR013714">
    <property type="entry name" value="Golgi_TVP15"/>
</dbReference>
<comment type="caution">
    <text evidence="7">The sequence shown here is derived from an EMBL/GenBank/DDBJ whole genome shotgun (WGS) entry which is preliminary data.</text>
</comment>
<feature type="transmembrane region" description="Helical" evidence="6">
    <location>
        <begin position="12"/>
        <end position="31"/>
    </location>
</feature>
<feature type="transmembrane region" description="Helical" evidence="6">
    <location>
        <begin position="62"/>
        <end position="82"/>
    </location>
</feature>
<keyword evidence="4 6" id="KW-0472">Membrane</keyword>
<sequence>MPKINFTPNTILQFVFILLDTFGVIVSLILFGEKSAHAILNSFVIIFFCVIDAWVLLADFPFISQIVFIESYIGRGILYIIIGCIFSSHRGFRLASWIIFWIAGIFSIVIHFLSFPPFAPIFGQRGPSRENYEYPNNGNNYQNDNLTNDKGDAYHPLN</sequence>
<proteinExistence type="predicted"/>
<name>A0ABR2GYK0_9EUKA</name>
<feature type="transmembrane region" description="Helical" evidence="6">
    <location>
        <begin position="38"/>
        <end position="56"/>
    </location>
</feature>
<feature type="transmembrane region" description="Helical" evidence="6">
    <location>
        <begin position="94"/>
        <end position="113"/>
    </location>
</feature>
<feature type="compositionally biased region" description="Basic and acidic residues" evidence="5">
    <location>
        <begin position="147"/>
        <end position="158"/>
    </location>
</feature>
<organism evidence="7 8">
    <name type="scientific">Tritrichomonas musculus</name>
    <dbReference type="NCBI Taxonomy" id="1915356"/>
    <lineage>
        <taxon>Eukaryota</taxon>
        <taxon>Metamonada</taxon>
        <taxon>Parabasalia</taxon>
        <taxon>Tritrichomonadida</taxon>
        <taxon>Tritrichomonadidae</taxon>
        <taxon>Tritrichomonas</taxon>
    </lineage>
</organism>
<keyword evidence="2 6" id="KW-0812">Transmembrane</keyword>
<evidence type="ECO:0000256" key="1">
    <source>
        <dbReference type="ARBA" id="ARBA00004141"/>
    </source>
</evidence>
<comment type="subcellular location">
    <subcellularLocation>
        <location evidence="1">Membrane</location>
        <topology evidence="1">Multi-pass membrane protein</topology>
    </subcellularLocation>
</comment>
<evidence type="ECO:0000313" key="8">
    <source>
        <dbReference type="Proteomes" id="UP001470230"/>
    </source>
</evidence>
<evidence type="ECO:0000256" key="6">
    <source>
        <dbReference type="SAM" id="Phobius"/>
    </source>
</evidence>
<evidence type="ECO:0000256" key="2">
    <source>
        <dbReference type="ARBA" id="ARBA00022692"/>
    </source>
</evidence>
<evidence type="ECO:0000256" key="5">
    <source>
        <dbReference type="SAM" id="MobiDB-lite"/>
    </source>
</evidence>
<evidence type="ECO:0000256" key="3">
    <source>
        <dbReference type="ARBA" id="ARBA00022989"/>
    </source>
</evidence>
<dbReference type="PANTHER" id="PTHR28128">
    <property type="entry name" value="GOLGI APPARATUS MEMBRANE PROTEIN TVP15"/>
    <property type="match status" value="1"/>
</dbReference>